<reference evidence="1 2" key="1">
    <citation type="journal article" date="2020" name="Vet. Res.">
        <title>Phylogenomic analysis of Mycoplasma bovis from Belgian veal, dairy and beef herds.</title>
        <authorList>
            <person name="Bokma J."/>
            <person name="Vereecke N."/>
            <person name="De Bleecker K."/>
            <person name="Callens J."/>
            <person name="Ribbens S."/>
            <person name="Nauwynck H."/>
            <person name="Haesebrouck F."/>
            <person name="Theuns S."/>
            <person name="Boyen F."/>
            <person name="Pardon B."/>
        </authorList>
    </citation>
    <scope>NUCLEOTIDE SEQUENCE [LARGE SCALE GENOMIC DNA]</scope>
    <source>
        <strain evidence="1 2">Mb222</strain>
    </source>
</reference>
<dbReference type="InterPro" id="IPR038765">
    <property type="entry name" value="Papain-like_cys_pep_sf"/>
</dbReference>
<evidence type="ECO:0000313" key="1">
    <source>
        <dbReference type="EMBL" id="WHO15502.1"/>
    </source>
</evidence>
<dbReference type="Proteomes" id="UP000596039">
    <property type="component" value="Chromosome"/>
</dbReference>
<dbReference type="EMBL" id="CP058496">
    <property type="protein sequence ID" value="WHO15502.1"/>
    <property type="molecule type" value="Genomic_DNA"/>
</dbReference>
<dbReference type="SUPFAM" id="SSF54001">
    <property type="entry name" value="Cysteine proteinases"/>
    <property type="match status" value="1"/>
</dbReference>
<sequence>MHEMGIPSIMITGNIASWRSVKHAWNLVEIDGKWYHVDTISDRVDLTKGKAKDRVDSHKVTYNYF</sequence>
<protein>
    <recommendedName>
        <fullName evidence="3">Transglutaminase-like domain-containing protein</fullName>
    </recommendedName>
</protein>
<proteinExistence type="predicted"/>
<gene>
    <name evidence="1" type="ORF">HYD69_04710</name>
</gene>
<evidence type="ECO:0000313" key="2">
    <source>
        <dbReference type="Proteomes" id="UP000596039"/>
    </source>
</evidence>
<keyword evidence="2" id="KW-1185">Reference proteome</keyword>
<dbReference type="Gene3D" id="3.10.620.30">
    <property type="match status" value="1"/>
</dbReference>
<accession>A0ABY8RXM9</accession>
<organism evidence="1 2">
    <name type="scientific">Mycoplasmopsis bovis</name>
    <name type="common">Mycoplasma bovis</name>
    <dbReference type="NCBI Taxonomy" id="28903"/>
    <lineage>
        <taxon>Bacteria</taxon>
        <taxon>Bacillati</taxon>
        <taxon>Mycoplasmatota</taxon>
        <taxon>Mycoplasmoidales</taxon>
        <taxon>Metamycoplasmataceae</taxon>
        <taxon>Mycoplasmopsis</taxon>
    </lineage>
</organism>
<name>A0ABY8RXM9_MYCBV</name>
<evidence type="ECO:0008006" key="3">
    <source>
        <dbReference type="Google" id="ProtNLM"/>
    </source>
</evidence>